<protein>
    <submittedName>
        <fullName evidence="1">Uncharacterized protein</fullName>
    </submittedName>
</protein>
<proteinExistence type="predicted"/>
<dbReference type="EMBL" id="LT882679">
    <property type="protein sequence ID" value="SMY23431.1"/>
    <property type="molecule type" value="Genomic_DNA"/>
</dbReference>
<sequence>MSKRKLKLTTDNTFFFEKKNIFLHLCHCSAEWEDAMETGPSQWKASISSLTWKGTVKIHGRRRPITGPARACQNTFDREAYREAETPRSQRYSKTTISFWTYVASDLLEPTSQVFEAIGASGDPDREWHALAARSSTDRRSVSCNDQKFAGFRTQAIYKSKATDRSHPDSAGNGTEAYCTGVELWQKASANNTALLEGYK</sequence>
<accession>A0A1Y6LLQ4</accession>
<dbReference type="AlphaFoldDB" id="A0A1Y6LLQ4"/>
<organism evidence="1 2">
    <name type="scientific">Zymoseptoria tritici ST99CH_1A5</name>
    <dbReference type="NCBI Taxonomy" id="1276529"/>
    <lineage>
        <taxon>Eukaryota</taxon>
        <taxon>Fungi</taxon>
        <taxon>Dikarya</taxon>
        <taxon>Ascomycota</taxon>
        <taxon>Pezizomycotina</taxon>
        <taxon>Dothideomycetes</taxon>
        <taxon>Dothideomycetidae</taxon>
        <taxon>Mycosphaerellales</taxon>
        <taxon>Mycosphaerellaceae</taxon>
        <taxon>Zymoseptoria</taxon>
    </lineage>
</organism>
<evidence type="ECO:0000313" key="2">
    <source>
        <dbReference type="Proteomes" id="UP000215453"/>
    </source>
</evidence>
<reference evidence="1 2" key="1">
    <citation type="submission" date="2016-10" db="EMBL/GenBank/DDBJ databases">
        <authorList>
            <person name="Varghese N."/>
        </authorList>
    </citation>
    <scope>NUCLEOTIDE SEQUENCE [LARGE SCALE GENOMIC DNA]</scope>
</reference>
<gene>
    <name evidence="1" type="ORF">ZT1A5_G4871</name>
</gene>
<name>A0A1Y6LLQ4_ZYMTR</name>
<evidence type="ECO:0000313" key="1">
    <source>
        <dbReference type="EMBL" id="SMY23431.1"/>
    </source>
</evidence>
<dbReference type="Proteomes" id="UP000215453">
    <property type="component" value="Chromosome 4"/>
</dbReference>